<organism evidence="1 2">
    <name type="scientific">Vigna mungo</name>
    <name type="common">Black gram</name>
    <name type="synonym">Phaseolus mungo</name>
    <dbReference type="NCBI Taxonomy" id="3915"/>
    <lineage>
        <taxon>Eukaryota</taxon>
        <taxon>Viridiplantae</taxon>
        <taxon>Streptophyta</taxon>
        <taxon>Embryophyta</taxon>
        <taxon>Tracheophyta</taxon>
        <taxon>Spermatophyta</taxon>
        <taxon>Magnoliopsida</taxon>
        <taxon>eudicotyledons</taxon>
        <taxon>Gunneridae</taxon>
        <taxon>Pentapetalae</taxon>
        <taxon>rosids</taxon>
        <taxon>fabids</taxon>
        <taxon>Fabales</taxon>
        <taxon>Fabaceae</taxon>
        <taxon>Papilionoideae</taxon>
        <taxon>50 kb inversion clade</taxon>
        <taxon>NPAAA clade</taxon>
        <taxon>indigoferoid/millettioid clade</taxon>
        <taxon>Phaseoleae</taxon>
        <taxon>Vigna</taxon>
    </lineage>
</organism>
<proteinExistence type="predicted"/>
<gene>
    <name evidence="1" type="ORF">V8G54_000385</name>
</gene>
<dbReference type="AlphaFoldDB" id="A0AAQ3SAJ2"/>
<dbReference type="EMBL" id="CP144700">
    <property type="protein sequence ID" value="WVZ21841.1"/>
    <property type="molecule type" value="Genomic_DNA"/>
</dbReference>
<sequence>MTTTTSVGSPHNILQPLHHHRRSFLQPFLLRSPHAALPQHLRQSPQQSFKLKLYIPPSKNTNLFPSASAEPLVISSFNDDVPASTGTKCAAVIGFGGFAGCLRRRRRHNSNNNNNNAATRTDLTTIATMAPVDNFLYFLRVVAEVELEEGDGARARKKGLQAFNGGPQRSMFLRSRCVPRRGR</sequence>
<dbReference type="Proteomes" id="UP001374535">
    <property type="component" value="Chromosome 1"/>
</dbReference>
<accession>A0AAQ3SAJ2</accession>
<reference evidence="1 2" key="1">
    <citation type="journal article" date="2023" name="Life. Sci Alliance">
        <title>Evolutionary insights into 3D genome organization and epigenetic landscape of Vigna mungo.</title>
        <authorList>
            <person name="Junaid A."/>
            <person name="Singh B."/>
            <person name="Bhatia S."/>
        </authorList>
    </citation>
    <scope>NUCLEOTIDE SEQUENCE [LARGE SCALE GENOMIC DNA]</scope>
    <source>
        <strain evidence="1">Urdbean</strain>
    </source>
</reference>
<protein>
    <submittedName>
        <fullName evidence="1">Uncharacterized protein</fullName>
    </submittedName>
</protein>
<evidence type="ECO:0000313" key="1">
    <source>
        <dbReference type="EMBL" id="WVZ21841.1"/>
    </source>
</evidence>
<keyword evidence="2" id="KW-1185">Reference proteome</keyword>
<evidence type="ECO:0000313" key="2">
    <source>
        <dbReference type="Proteomes" id="UP001374535"/>
    </source>
</evidence>
<name>A0AAQ3SAJ2_VIGMU</name>